<name>A0A0L6CQ43_9RHOB</name>
<dbReference type="EC" id="2.4.1.289" evidence="2"/>
<evidence type="ECO:0000313" key="3">
    <source>
        <dbReference type="Proteomes" id="UP000037046"/>
    </source>
</evidence>
<reference evidence="3" key="1">
    <citation type="submission" date="2015-07" db="EMBL/GenBank/DDBJ databases">
        <title>Draft Genome Sequence of Roseovarius tolerans EL-164, a producer of N-Acylated Alanine Methyl Esters (NAMEs).</title>
        <authorList>
            <person name="Voget S."/>
            <person name="Bruns H."/>
            <person name="Wagner-Doebler I."/>
            <person name="Schulz S."/>
            <person name="Daniel R."/>
        </authorList>
    </citation>
    <scope>NUCLEOTIDE SEQUENCE [LARGE SCALE GENOMIC DNA]</scope>
    <source>
        <strain evidence="3">EL-164</strain>
    </source>
</reference>
<evidence type="ECO:0000259" key="1">
    <source>
        <dbReference type="Pfam" id="PF00535"/>
    </source>
</evidence>
<dbReference type="CDD" id="cd04186">
    <property type="entry name" value="GT_2_like_c"/>
    <property type="match status" value="1"/>
</dbReference>
<dbReference type="AlphaFoldDB" id="A0A0L6CQ43"/>
<dbReference type="Pfam" id="PF00535">
    <property type="entry name" value="Glycos_transf_2"/>
    <property type="match status" value="1"/>
</dbReference>
<keyword evidence="3" id="KW-1185">Reference proteome</keyword>
<comment type="caution">
    <text evidence="2">The sequence shown here is derived from an EMBL/GenBank/DDBJ whole genome shotgun (WGS) entry which is preliminary data.</text>
</comment>
<dbReference type="InterPro" id="IPR029044">
    <property type="entry name" value="Nucleotide-diphossugar_trans"/>
</dbReference>
<keyword evidence="2" id="KW-0328">Glycosyltransferase</keyword>
<protein>
    <submittedName>
        <fullName evidence="2">N-acetylglucosaminyl-diphospho-decaprenol L-rhamnosyltransferase</fullName>
        <ecNumber evidence="2">2.4.1.289</ecNumber>
    </submittedName>
</protein>
<evidence type="ECO:0000313" key="2">
    <source>
        <dbReference type="EMBL" id="KNX39867.1"/>
    </source>
</evidence>
<sequence length="323" mass="36032">MGRSLEPEVARYDVSIVIVSWNTREILRDCLTSISQQTHASHEVIVVDNASTDGTQGMLKEEFPAITLIANTENVGFAAANNQGLEIAKGTKLLLLNPDTIILDGAIDRMICWLDKHPDVGCVGCQVWEDETTIQHTCFADPHPLNLAIGEFNLYRLARWVPMFGRTEYTGWERTETRTVDVVSGMFMLVPRAVFEAVGPMDEAFFVYSEEADWCRRIRNAGWRCVFAPEARILHLDGGSKSTVQIRSRMYVQMQKSKTIYVRKHYGRIGELSARTVFVVGALMRGTVFGVLGLVRPGAEAKAKIRLAKAALVYHLAGQEPVS</sequence>
<dbReference type="PATRIC" id="fig|74031.6.peg.3694"/>
<gene>
    <name evidence="2" type="primary">wbbL_2</name>
    <name evidence="2" type="ORF">ROTO_35940</name>
</gene>
<dbReference type="SUPFAM" id="SSF53448">
    <property type="entry name" value="Nucleotide-diphospho-sugar transferases"/>
    <property type="match status" value="1"/>
</dbReference>
<dbReference type="Proteomes" id="UP000037046">
    <property type="component" value="Unassembled WGS sequence"/>
</dbReference>
<proteinExistence type="predicted"/>
<keyword evidence="2" id="KW-0808">Transferase</keyword>
<dbReference type="EMBL" id="LGVV01000092">
    <property type="protein sequence ID" value="KNX39867.1"/>
    <property type="molecule type" value="Genomic_DNA"/>
</dbReference>
<dbReference type="Gene3D" id="3.90.550.10">
    <property type="entry name" value="Spore Coat Polysaccharide Biosynthesis Protein SpsA, Chain A"/>
    <property type="match status" value="1"/>
</dbReference>
<dbReference type="PANTHER" id="PTHR43179:SF7">
    <property type="entry name" value="RHAMNOSYLTRANSFERASE WBBL"/>
    <property type="match status" value="1"/>
</dbReference>
<organism evidence="2 3">
    <name type="scientific">Roseovarius tolerans</name>
    <dbReference type="NCBI Taxonomy" id="74031"/>
    <lineage>
        <taxon>Bacteria</taxon>
        <taxon>Pseudomonadati</taxon>
        <taxon>Pseudomonadota</taxon>
        <taxon>Alphaproteobacteria</taxon>
        <taxon>Rhodobacterales</taxon>
        <taxon>Roseobacteraceae</taxon>
        <taxon>Roseovarius</taxon>
    </lineage>
</organism>
<dbReference type="GO" id="GO:0102096">
    <property type="term" value="F:decaprenyl-N-acetyl-alpha-D-glucosaminyl-pyrophosphate:dTDP-alpha-L-rhamnose rhamnosyltransferase activity"/>
    <property type="evidence" value="ECO:0007669"/>
    <property type="project" value="UniProtKB-EC"/>
</dbReference>
<dbReference type="InterPro" id="IPR001173">
    <property type="entry name" value="Glyco_trans_2-like"/>
</dbReference>
<feature type="domain" description="Glycosyltransferase 2-like" evidence="1">
    <location>
        <begin position="15"/>
        <end position="132"/>
    </location>
</feature>
<accession>A0A0L6CQ43</accession>
<dbReference type="PANTHER" id="PTHR43179">
    <property type="entry name" value="RHAMNOSYLTRANSFERASE WBBL"/>
    <property type="match status" value="1"/>
</dbReference>